<evidence type="ECO:0000256" key="5">
    <source>
        <dbReference type="ARBA" id="ARBA00022692"/>
    </source>
</evidence>
<dbReference type="InterPro" id="IPR051088">
    <property type="entry name" value="PTS_Sugar-EIIC/EIIB"/>
</dbReference>
<evidence type="ECO:0000256" key="8">
    <source>
        <dbReference type="PIRNR" id="PIRNR006351"/>
    </source>
</evidence>
<dbReference type="PROSITE" id="PS51105">
    <property type="entry name" value="PTS_EIIC_TYPE_3"/>
    <property type="match status" value="1"/>
</dbReference>
<evidence type="ECO:0000256" key="3">
    <source>
        <dbReference type="ARBA" id="ARBA00022475"/>
    </source>
</evidence>
<feature type="transmembrane region" description="Helical" evidence="9">
    <location>
        <begin position="29"/>
        <end position="50"/>
    </location>
</feature>
<dbReference type="InterPro" id="IPR004501">
    <property type="entry name" value="PTS_EIIC_3"/>
</dbReference>
<dbReference type="PIRSF" id="PIRSF006351">
    <property type="entry name" value="PTS_EIIC-Cellobiose"/>
    <property type="match status" value="1"/>
</dbReference>
<dbReference type="GO" id="GO:0008982">
    <property type="term" value="F:protein-N(PI)-phosphohistidine-sugar phosphotransferase activity"/>
    <property type="evidence" value="ECO:0007669"/>
    <property type="project" value="UniProtKB-UniRule"/>
</dbReference>
<comment type="function">
    <text evidence="8">The phosphoenolpyruvate-dependent sugar phosphotransferase system (PTS), a major carbohydrate active -transport system, catalyzes the phosphorylation of incoming sugar substrates concomitant with their translocation across the cell membrane.</text>
</comment>
<organism evidence="11 12">
    <name type="scientific">Aerococcus urinaeequi</name>
    <dbReference type="NCBI Taxonomy" id="51665"/>
    <lineage>
        <taxon>Bacteria</taxon>
        <taxon>Bacillati</taxon>
        <taxon>Bacillota</taxon>
        <taxon>Bacilli</taxon>
        <taxon>Lactobacillales</taxon>
        <taxon>Aerococcaceae</taxon>
        <taxon>Aerococcus</taxon>
    </lineage>
</organism>
<name>A0AA47J0B1_9LACT</name>
<dbReference type="PANTHER" id="PTHR33989">
    <property type="match status" value="1"/>
</dbReference>
<dbReference type="Pfam" id="PF02378">
    <property type="entry name" value="PTS_EIIC"/>
    <property type="match status" value="1"/>
</dbReference>
<accession>A0AA47J0B1</accession>
<evidence type="ECO:0000313" key="11">
    <source>
        <dbReference type="EMBL" id="WAT24669.1"/>
    </source>
</evidence>
<evidence type="ECO:0000259" key="10">
    <source>
        <dbReference type="PROSITE" id="PS51105"/>
    </source>
</evidence>
<evidence type="ECO:0000256" key="6">
    <source>
        <dbReference type="ARBA" id="ARBA00022989"/>
    </source>
</evidence>
<sequence length="450" mass="49770">MFNKLEKILTPIAEKLSNNKVLIAIRDGFIISTPLIIVASIFLLVANFPIPGYPEFMADIFGESWSQQLSVVVGATFDVISLLTVLGIGYSFAKQLKVDPISGGIVSLVSFFIITQQNYPEFVNEAGRAFGGFSFGNLGSQGIFLAMLIALISVKIFSLVHHKGWIIKLPEGVPPAVMESFAALIPSAFVMVTFFLIRLVFQATPYEYAHTFIYEVLQSPLMSFGEFKAFDVIYQFLSNLFWFFGINGPAVTNTIFRPIHEAMTIANLNAFEAGEPLQYIFTGPFRDFFSNFGGGGSTLSLVIVMLVFAKSQRLKQLGRLSIIPGIFGINEMIIFGLPVVLNPVIIIPFLLVPVINSILSTILMTTGIIPLTTGIALPWTTPFFFSGWLSTGSIFAGIFQIGLVALDCVIYYPFLKILDRQYLRDESNKENITIDEIDNISLDDLSFDDL</sequence>
<evidence type="ECO:0000256" key="4">
    <source>
        <dbReference type="ARBA" id="ARBA00022597"/>
    </source>
</evidence>
<keyword evidence="7 8" id="KW-0472">Membrane</keyword>
<proteinExistence type="predicted"/>
<feature type="transmembrane region" description="Helical" evidence="9">
    <location>
        <begin position="100"/>
        <end position="119"/>
    </location>
</feature>
<keyword evidence="3 8" id="KW-1003">Cell membrane</keyword>
<keyword evidence="6 9" id="KW-1133">Transmembrane helix</keyword>
<evidence type="ECO:0000256" key="7">
    <source>
        <dbReference type="ARBA" id="ARBA00023136"/>
    </source>
</evidence>
<dbReference type="Proteomes" id="UP001164714">
    <property type="component" value="Chromosome"/>
</dbReference>
<dbReference type="GO" id="GO:0009401">
    <property type="term" value="P:phosphoenolpyruvate-dependent sugar phosphotransferase system"/>
    <property type="evidence" value="ECO:0007669"/>
    <property type="project" value="InterPro"/>
</dbReference>
<reference evidence="11" key="1">
    <citation type="submission" date="2022-12" db="EMBL/GenBank/DDBJ databases">
        <title>Whole genome sequence analysis of a duck derived balloon bacteium Aerococcus urinaeequi henan2020.</title>
        <authorList>
            <person name="Zhang H."/>
            <person name="Qiao H.X."/>
            <person name="Bian C.Z."/>
            <person name="Shu J.C."/>
        </authorList>
    </citation>
    <scope>NUCLEOTIDE SEQUENCE</scope>
    <source>
        <strain evidence="11">2020-HN-1</strain>
    </source>
</reference>
<gene>
    <name evidence="11" type="ORF">OZ415_00735</name>
</gene>
<dbReference type="NCBIfam" id="TIGR00410">
    <property type="entry name" value="lacE"/>
    <property type="match status" value="1"/>
</dbReference>
<dbReference type="InterPro" id="IPR004796">
    <property type="entry name" value="PTS_IIC_cello"/>
</dbReference>
<keyword evidence="4 8" id="KW-0762">Sugar transport</keyword>
<dbReference type="EMBL" id="CP114063">
    <property type="protein sequence ID" value="WAT24669.1"/>
    <property type="molecule type" value="Genomic_DNA"/>
</dbReference>
<dbReference type="GO" id="GO:0005886">
    <property type="term" value="C:plasma membrane"/>
    <property type="evidence" value="ECO:0007669"/>
    <property type="project" value="UniProtKB-SubCell"/>
</dbReference>
<feature type="transmembrane region" description="Helical" evidence="9">
    <location>
        <begin position="70"/>
        <end position="93"/>
    </location>
</feature>
<feature type="transmembrane region" description="Helical" evidence="9">
    <location>
        <begin position="394"/>
        <end position="414"/>
    </location>
</feature>
<keyword evidence="2 8" id="KW-0813">Transport</keyword>
<keyword evidence="5 9" id="KW-0812">Transmembrane</keyword>
<evidence type="ECO:0000313" key="12">
    <source>
        <dbReference type="Proteomes" id="UP001164714"/>
    </source>
</evidence>
<dbReference type="RefSeq" id="WP_269105072.1">
    <property type="nucleotide sequence ID" value="NZ_CP114063.1"/>
</dbReference>
<dbReference type="AlphaFoldDB" id="A0AA47J0B1"/>
<dbReference type="GO" id="GO:1901264">
    <property type="term" value="P:carbohydrate derivative transport"/>
    <property type="evidence" value="ECO:0007669"/>
    <property type="project" value="TreeGrafter"/>
</dbReference>
<protein>
    <recommendedName>
        <fullName evidence="8">Permease IIC component</fullName>
    </recommendedName>
</protein>
<evidence type="ECO:0000256" key="9">
    <source>
        <dbReference type="SAM" id="Phobius"/>
    </source>
</evidence>
<evidence type="ECO:0000256" key="1">
    <source>
        <dbReference type="ARBA" id="ARBA00004651"/>
    </source>
</evidence>
<evidence type="ECO:0000256" key="2">
    <source>
        <dbReference type="ARBA" id="ARBA00022448"/>
    </source>
</evidence>
<feature type="transmembrane region" description="Helical" evidence="9">
    <location>
        <begin position="368"/>
        <end position="388"/>
    </location>
</feature>
<feature type="transmembrane region" description="Helical" evidence="9">
    <location>
        <begin position="139"/>
        <end position="160"/>
    </location>
</feature>
<feature type="transmembrane region" description="Helical" evidence="9">
    <location>
        <begin position="181"/>
        <end position="201"/>
    </location>
</feature>
<dbReference type="InterPro" id="IPR003352">
    <property type="entry name" value="PTS_EIIC"/>
</dbReference>
<feature type="domain" description="PTS EIIC type-3" evidence="10">
    <location>
        <begin position="5"/>
        <end position="414"/>
    </location>
</feature>
<comment type="subcellular location">
    <subcellularLocation>
        <location evidence="1">Cell membrane</location>
        <topology evidence="1">Multi-pass membrane protein</topology>
    </subcellularLocation>
</comment>
<feature type="transmembrane region" description="Helical" evidence="9">
    <location>
        <begin position="288"/>
        <end position="308"/>
    </location>
</feature>
<dbReference type="PANTHER" id="PTHR33989:SF11">
    <property type="entry name" value="LICHENAN PERMEASE IIC COMPONENT"/>
    <property type="match status" value="1"/>
</dbReference>